<evidence type="ECO:0000313" key="2">
    <source>
        <dbReference type="EMBL" id="KJY37083.1"/>
    </source>
</evidence>
<organism evidence="2 3">
    <name type="scientific">Streptomyces katrae</name>
    <dbReference type="NCBI Taxonomy" id="68223"/>
    <lineage>
        <taxon>Bacteria</taxon>
        <taxon>Bacillati</taxon>
        <taxon>Actinomycetota</taxon>
        <taxon>Actinomycetes</taxon>
        <taxon>Kitasatosporales</taxon>
        <taxon>Streptomycetaceae</taxon>
        <taxon>Streptomyces</taxon>
    </lineage>
</organism>
<dbReference type="EMBL" id="JZWV01000119">
    <property type="protein sequence ID" value="KJY37083.1"/>
    <property type="molecule type" value="Genomic_DNA"/>
</dbReference>
<dbReference type="AlphaFoldDB" id="A0A0F4JTL2"/>
<protein>
    <submittedName>
        <fullName evidence="2">Uncharacterized protein</fullName>
    </submittedName>
</protein>
<feature type="compositionally biased region" description="Pro residues" evidence="1">
    <location>
        <begin position="1"/>
        <end position="10"/>
    </location>
</feature>
<dbReference type="Proteomes" id="UP000033551">
    <property type="component" value="Unassembled WGS sequence"/>
</dbReference>
<sequence>MSTPSLPPRKPGASGRTLAIQDPSPGAPSRALRLRAAGGWEKFMRRADMERGDGVPPRP</sequence>
<gene>
    <name evidence="2" type="ORF">VR44_06460</name>
</gene>
<accession>A0A0F4JTL2</accession>
<comment type="caution">
    <text evidence="2">The sequence shown here is derived from an EMBL/GenBank/DDBJ whole genome shotgun (WGS) entry which is preliminary data.</text>
</comment>
<feature type="region of interest" description="Disordered" evidence="1">
    <location>
        <begin position="1"/>
        <end position="30"/>
    </location>
</feature>
<proteinExistence type="predicted"/>
<keyword evidence="3" id="KW-1185">Reference proteome</keyword>
<name>A0A0F4JTL2_9ACTN</name>
<dbReference type="STRING" id="68223.GCA_002028425_02165"/>
<evidence type="ECO:0000313" key="3">
    <source>
        <dbReference type="Proteomes" id="UP000033551"/>
    </source>
</evidence>
<reference evidence="2 3" key="1">
    <citation type="submission" date="2015-02" db="EMBL/GenBank/DDBJ databases">
        <authorList>
            <person name="Ju K.-S."/>
            <person name="Doroghazi J.R."/>
            <person name="Metcalf W."/>
        </authorList>
    </citation>
    <scope>NUCLEOTIDE SEQUENCE [LARGE SCALE GENOMIC DNA]</scope>
    <source>
        <strain evidence="2 3">NRRL ISP-5550</strain>
    </source>
</reference>
<dbReference type="PATRIC" id="fig|68223.7.peg.3204"/>
<evidence type="ECO:0000256" key="1">
    <source>
        <dbReference type="SAM" id="MobiDB-lite"/>
    </source>
</evidence>